<name>X1JUD3_9ZZZZ</name>
<feature type="region of interest" description="Disordered" evidence="1">
    <location>
        <begin position="258"/>
        <end position="283"/>
    </location>
</feature>
<evidence type="ECO:0000256" key="1">
    <source>
        <dbReference type="SAM" id="MobiDB-lite"/>
    </source>
</evidence>
<gene>
    <name evidence="2" type="ORF">S06H3_04457</name>
</gene>
<evidence type="ECO:0000313" key="2">
    <source>
        <dbReference type="EMBL" id="GAH97692.1"/>
    </source>
</evidence>
<dbReference type="EMBL" id="BARV01001564">
    <property type="protein sequence ID" value="GAH97692.1"/>
    <property type="molecule type" value="Genomic_DNA"/>
</dbReference>
<accession>X1JUD3</accession>
<dbReference type="AlphaFoldDB" id="X1JUD3"/>
<organism evidence="2">
    <name type="scientific">marine sediment metagenome</name>
    <dbReference type="NCBI Taxonomy" id="412755"/>
    <lineage>
        <taxon>unclassified sequences</taxon>
        <taxon>metagenomes</taxon>
        <taxon>ecological metagenomes</taxon>
    </lineage>
</organism>
<reference evidence="2" key="1">
    <citation type="journal article" date="2014" name="Front. Microbiol.">
        <title>High frequency of phylogenetically diverse reductive dehalogenase-homologous genes in deep subseafloor sedimentary metagenomes.</title>
        <authorList>
            <person name="Kawai M."/>
            <person name="Futagami T."/>
            <person name="Toyoda A."/>
            <person name="Takaki Y."/>
            <person name="Nishi S."/>
            <person name="Hori S."/>
            <person name="Arai W."/>
            <person name="Tsubouchi T."/>
            <person name="Morono Y."/>
            <person name="Uchiyama I."/>
            <person name="Ito T."/>
            <person name="Fujiyama A."/>
            <person name="Inagaki F."/>
            <person name="Takami H."/>
        </authorList>
    </citation>
    <scope>NUCLEOTIDE SEQUENCE</scope>
    <source>
        <strain evidence="2">Expedition CK06-06</strain>
    </source>
</reference>
<sequence>MKMNETKYSEKIFAFLDILGFERIVNESRNNPELVSKIANILVRSKKIALSSLDLKPTVLQVDPSQYMYRAFSDTSVISGPYVSHDDMSFISSWIMFNQYYMWKEEQTFIRGAIVYGDIYEDKDIIFGPALIDAYHATISGSISASASLARWGHGAMGGTITINVSDVTIGVSISANAGRYGPVGGTVTIYYLTIIPEDEPITQAHFSAEPDGMITFIRRGNTPVGTDVEVTATDPETGEPTPVTMTFSEVTIGGDTTVNTSSTGPPLPTSFKLGSPPTYFDI</sequence>
<comment type="caution">
    <text evidence="2">The sequence shown here is derived from an EMBL/GenBank/DDBJ whole genome shotgun (WGS) entry which is preliminary data.</text>
</comment>
<protein>
    <submittedName>
        <fullName evidence="2">Uncharacterized protein</fullName>
    </submittedName>
</protein>
<feature type="non-terminal residue" evidence="2">
    <location>
        <position position="283"/>
    </location>
</feature>
<proteinExistence type="predicted"/>